<proteinExistence type="predicted"/>
<protein>
    <recommendedName>
        <fullName evidence="1">Phosphoribulokinase/uridine kinase domain-containing protein</fullName>
    </recommendedName>
</protein>
<dbReference type="GO" id="GO:0016301">
    <property type="term" value="F:kinase activity"/>
    <property type="evidence" value="ECO:0007669"/>
    <property type="project" value="InterPro"/>
</dbReference>
<sequence>MNFWELEIADEIPSILKNRELHGTTDIYYIGIVGYPGIGKTVSADFLKKEINSRLENLYPSPYVFTEFCKVIPMDGFHLYKYELDDMPNPKEMHFRRGAHFTFDPQNLYYKLSHLKLGNHPINFPSFSHTLDDPQEDTIQVDPNIVKVVIIEGLYLYCELPIWKEIREIIDYKIYIDGNLDEAMDRVVQRNARCLNMSLEETAYKVQHNDRLNAGVVEESRRYADKVFRYQEKPREILRLYE</sequence>
<dbReference type="GO" id="GO:0005524">
    <property type="term" value="F:ATP binding"/>
    <property type="evidence" value="ECO:0007669"/>
    <property type="project" value="InterPro"/>
</dbReference>
<dbReference type="PANTHER" id="PTHR10285">
    <property type="entry name" value="URIDINE KINASE"/>
    <property type="match status" value="1"/>
</dbReference>
<accession>A0AAU9IN52</accession>
<dbReference type="Gene3D" id="3.40.50.300">
    <property type="entry name" value="P-loop containing nucleotide triphosphate hydrolases"/>
    <property type="match status" value="1"/>
</dbReference>
<dbReference type="Proteomes" id="UP001162131">
    <property type="component" value="Unassembled WGS sequence"/>
</dbReference>
<dbReference type="SUPFAM" id="SSF52540">
    <property type="entry name" value="P-loop containing nucleoside triphosphate hydrolases"/>
    <property type="match status" value="1"/>
</dbReference>
<comment type="caution">
    <text evidence="2">The sequence shown here is derived from an EMBL/GenBank/DDBJ whole genome shotgun (WGS) entry which is preliminary data.</text>
</comment>
<dbReference type="InterPro" id="IPR027417">
    <property type="entry name" value="P-loop_NTPase"/>
</dbReference>
<dbReference type="InterPro" id="IPR006083">
    <property type="entry name" value="PRK/URK"/>
</dbReference>
<dbReference type="AlphaFoldDB" id="A0AAU9IN52"/>
<dbReference type="Pfam" id="PF00485">
    <property type="entry name" value="PRK"/>
    <property type="match status" value="1"/>
</dbReference>
<evidence type="ECO:0000313" key="2">
    <source>
        <dbReference type="EMBL" id="CAG9315468.1"/>
    </source>
</evidence>
<gene>
    <name evidence="2" type="ORF">BSTOLATCC_MIC13237</name>
</gene>
<reference evidence="2" key="1">
    <citation type="submission" date="2021-09" db="EMBL/GenBank/DDBJ databases">
        <authorList>
            <consortium name="AG Swart"/>
            <person name="Singh M."/>
            <person name="Singh A."/>
            <person name="Seah K."/>
            <person name="Emmerich C."/>
        </authorList>
    </citation>
    <scope>NUCLEOTIDE SEQUENCE</scope>
    <source>
        <strain evidence="2">ATCC30299</strain>
    </source>
</reference>
<feature type="domain" description="Phosphoribulokinase/uridine kinase" evidence="1">
    <location>
        <begin position="30"/>
        <end position="192"/>
    </location>
</feature>
<name>A0AAU9IN52_9CILI</name>
<evidence type="ECO:0000313" key="3">
    <source>
        <dbReference type="Proteomes" id="UP001162131"/>
    </source>
</evidence>
<dbReference type="EMBL" id="CAJZBQ010000013">
    <property type="protein sequence ID" value="CAG9315468.1"/>
    <property type="molecule type" value="Genomic_DNA"/>
</dbReference>
<evidence type="ECO:0000259" key="1">
    <source>
        <dbReference type="Pfam" id="PF00485"/>
    </source>
</evidence>
<organism evidence="2 3">
    <name type="scientific">Blepharisma stoltei</name>
    <dbReference type="NCBI Taxonomy" id="1481888"/>
    <lineage>
        <taxon>Eukaryota</taxon>
        <taxon>Sar</taxon>
        <taxon>Alveolata</taxon>
        <taxon>Ciliophora</taxon>
        <taxon>Postciliodesmatophora</taxon>
        <taxon>Heterotrichea</taxon>
        <taxon>Heterotrichida</taxon>
        <taxon>Blepharismidae</taxon>
        <taxon>Blepharisma</taxon>
    </lineage>
</organism>
<keyword evidence="3" id="KW-1185">Reference proteome</keyword>